<evidence type="ECO:0000256" key="6">
    <source>
        <dbReference type="ARBA" id="ARBA00023170"/>
    </source>
</evidence>
<dbReference type="RefSeq" id="XP_008328381.1">
    <property type="nucleotide sequence ID" value="XM_008330159.3"/>
</dbReference>
<proteinExistence type="predicted"/>
<reference evidence="12" key="2">
    <citation type="submission" date="2025-08" db="UniProtKB">
        <authorList>
            <consortium name="Ensembl"/>
        </authorList>
    </citation>
    <scope>IDENTIFICATION</scope>
</reference>
<dbReference type="KEGG" id="csem:103393261"/>
<keyword evidence="6" id="KW-0675">Receptor</keyword>
<dbReference type="PANTHER" id="PTHR23037:SF41">
    <property type="entry name" value="COLONY STIMULATING FACTOR 2 RECEPTOR, BETA, LOW-AFFINITY (GRANULOCYTE-MACROPHAGE) PRECURSOR"/>
    <property type="match status" value="1"/>
</dbReference>
<dbReference type="PANTHER" id="PTHR23037">
    <property type="entry name" value="CYTOKINE RECEPTOR"/>
    <property type="match status" value="1"/>
</dbReference>
<dbReference type="AlphaFoldDB" id="A0A3P8WNF6"/>
<dbReference type="OMA" id="WHTKEDF"/>
<feature type="signal peptide" evidence="10">
    <location>
        <begin position="1"/>
        <end position="21"/>
    </location>
</feature>
<evidence type="ECO:0000313" key="12">
    <source>
        <dbReference type="Ensembl" id="ENSCSEP00000028269.1"/>
    </source>
</evidence>
<evidence type="ECO:0000256" key="10">
    <source>
        <dbReference type="SAM" id="SignalP"/>
    </source>
</evidence>
<evidence type="ECO:0000259" key="11">
    <source>
        <dbReference type="PROSITE" id="PS50853"/>
    </source>
</evidence>
<dbReference type="Proteomes" id="UP000265120">
    <property type="component" value="Chromosome 17"/>
</dbReference>
<feature type="compositionally biased region" description="Basic and acidic residues" evidence="8">
    <location>
        <begin position="620"/>
        <end position="634"/>
    </location>
</feature>
<keyword evidence="2 9" id="KW-0812">Transmembrane</keyword>
<dbReference type="Ensembl" id="ENSCSET00000028647.1">
    <property type="protein sequence ID" value="ENSCSEP00000028269.1"/>
    <property type="gene ID" value="ENSCSEG00000018061.1"/>
</dbReference>
<keyword evidence="7" id="KW-0325">Glycoprotein</keyword>
<keyword evidence="3 10" id="KW-0732">Signal</keyword>
<dbReference type="CDD" id="cd00063">
    <property type="entry name" value="FN3"/>
    <property type="match status" value="2"/>
</dbReference>
<name>A0A3P8WNF6_CYNSE</name>
<keyword evidence="5 9" id="KW-0472">Membrane</keyword>
<dbReference type="PROSITE" id="PS50853">
    <property type="entry name" value="FN3"/>
    <property type="match status" value="2"/>
</dbReference>
<organism evidence="12 13">
    <name type="scientific">Cynoglossus semilaevis</name>
    <name type="common">Tongue sole</name>
    <dbReference type="NCBI Taxonomy" id="244447"/>
    <lineage>
        <taxon>Eukaryota</taxon>
        <taxon>Metazoa</taxon>
        <taxon>Chordata</taxon>
        <taxon>Craniata</taxon>
        <taxon>Vertebrata</taxon>
        <taxon>Euteleostomi</taxon>
        <taxon>Actinopterygii</taxon>
        <taxon>Neopterygii</taxon>
        <taxon>Teleostei</taxon>
        <taxon>Neoteleostei</taxon>
        <taxon>Acanthomorphata</taxon>
        <taxon>Carangaria</taxon>
        <taxon>Pleuronectiformes</taxon>
        <taxon>Pleuronectoidei</taxon>
        <taxon>Cynoglossidae</taxon>
        <taxon>Cynoglossinae</taxon>
        <taxon>Cynoglossus</taxon>
    </lineage>
</organism>
<reference evidence="12" key="3">
    <citation type="submission" date="2025-09" db="UniProtKB">
        <authorList>
            <consortium name="Ensembl"/>
        </authorList>
    </citation>
    <scope>IDENTIFICATION</scope>
</reference>
<sequence>MPLFWVVLWSGLLFLDLHCDANLCRIHESSGSLNTSPVLDSLECHNNYESYVHCRWREDGDAPLQLRFKTEKDSEPCAPYRAPDDRGFTQCRYQTGSFAIGITHTVFFLNEEMQSLCSSVTHRPVSLSHHLKAHPPVNVSSHDPGDGGRCLTWSSPYSASSTLSKNLSYQLSYRSVKQDTWTTVEVRNTQVKLPRQLLLPGHRYEARVGVKVSVGHWSDWSPLVTWKNKEDPGQLPSLHCVLVTEREVICSWEVTRERATFITYQLVCRRNQTAPPKSCCTTPTVTADQSTSVKYSCSLSAHDPAQLLLELLPTHMAKTFKAHQHIRPQPPRQIKVREKRSSSWIVEWTEPSTASKVRLFYQVCYYDSLQQGCSTLVNISDGSLFLILHAESLTPSQLYKVKVRSLVVPGSGSRYEGPPSEWTDAVEWTSHAATWSPSTLISVLISVLIITAFFTLFTFPLCKRRIVLWVDSVPSPGKSKILSEIQASSSHTLQREIVALTKGHGSRNSICLPCSSSDSSLWTPTSIEKTSPEPDDGFWSHENSLTPPEKGFQSDLWMSDAPESVDIKCKEEETKPHLDHSTCPVNRAPNTGIYVFLPNPTTSRSTQDVVSTTTHTHTHHTAEREQNCPEKTDDIQPDTSQQATVSDQPLDYTSGPFTSWPHGGIIQPSGYCHLPPPT</sequence>
<dbReference type="InterPro" id="IPR013783">
    <property type="entry name" value="Ig-like_fold"/>
</dbReference>
<dbReference type="RefSeq" id="XP_008328380.1">
    <property type="nucleotide sequence ID" value="XM_008330158.3"/>
</dbReference>
<evidence type="ECO:0000313" key="13">
    <source>
        <dbReference type="Proteomes" id="UP000265120"/>
    </source>
</evidence>
<dbReference type="InParanoid" id="A0A3P8WNF6"/>
<reference evidence="12 13" key="1">
    <citation type="journal article" date="2014" name="Nat. Genet.">
        <title>Whole-genome sequence of a flatfish provides insights into ZW sex chromosome evolution and adaptation to a benthic lifestyle.</title>
        <authorList>
            <person name="Chen S."/>
            <person name="Zhang G."/>
            <person name="Shao C."/>
            <person name="Huang Q."/>
            <person name="Liu G."/>
            <person name="Zhang P."/>
            <person name="Song W."/>
            <person name="An N."/>
            <person name="Chalopin D."/>
            <person name="Volff J.N."/>
            <person name="Hong Y."/>
            <person name="Li Q."/>
            <person name="Sha Z."/>
            <person name="Zhou H."/>
            <person name="Xie M."/>
            <person name="Yu Q."/>
            <person name="Liu Y."/>
            <person name="Xiang H."/>
            <person name="Wang N."/>
            <person name="Wu K."/>
            <person name="Yang C."/>
            <person name="Zhou Q."/>
            <person name="Liao X."/>
            <person name="Yang L."/>
            <person name="Hu Q."/>
            <person name="Zhang J."/>
            <person name="Meng L."/>
            <person name="Jin L."/>
            <person name="Tian Y."/>
            <person name="Lian J."/>
            <person name="Yang J."/>
            <person name="Miao G."/>
            <person name="Liu S."/>
            <person name="Liang Z."/>
            <person name="Yan F."/>
            <person name="Li Y."/>
            <person name="Sun B."/>
            <person name="Zhang H."/>
            <person name="Zhang J."/>
            <person name="Zhu Y."/>
            <person name="Du M."/>
            <person name="Zhao Y."/>
            <person name="Schartl M."/>
            <person name="Tang Q."/>
            <person name="Wang J."/>
        </authorList>
    </citation>
    <scope>NUCLEOTIDE SEQUENCE</scope>
</reference>
<dbReference type="GeneTree" id="ENSGT00940000156569"/>
<feature type="domain" description="Fibronectin type-III" evidence="11">
    <location>
        <begin position="330"/>
        <end position="432"/>
    </location>
</feature>
<comment type="subcellular location">
    <subcellularLocation>
        <location evidence="1">Membrane</location>
        <topology evidence="1">Single-pass type I membrane protein</topology>
    </subcellularLocation>
</comment>
<evidence type="ECO:0000256" key="9">
    <source>
        <dbReference type="SAM" id="Phobius"/>
    </source>
</evidence>
<feature type="domain" description="Fibronectin type-III" evidence="11">
    <location>
        <begin position="135"/>
        <end position="231"/>
    </location>
</feature>
<accession>A0A3P8WNF6</accession>
<dbReference type="OrthoDB" id="8906725at2759"/>
<evidence type="ECO:0000256" key="7">
    <source>
        <dbReference type="ARBA" id="ARBA00023180"/>
    </source>
</evidence>
<dbReference type="GO" id="GO:0004896">
    <property type="term" value="F:cytokine receptor activity"/>
    <property type="evidence" value="ECO:0007669"/>
    <property type="project" value="TreeGrafter"/>
</dbReference>
<evidence type="ECO:0000256" key="5">
    <source>
        <dbReference type="ARBA" id="ARBA00023136"/>
    </source>
</evidence>
<feature type="compositionally biased region" description="Polar residues" evidence="8">
    <location>
        <begin position="637"/>
        <end position="647"/>
    </location>
</feature>
<dbReference type="SMART" id="SM00060">
    <property type="entry name" value="FN3"/>
    <property type="match status" value="3"/>
</dbReference>
<evidence type="ECO:0000256" key="2">
    <source>
        <dbReference type="ARBA" id="ARBA00022692"/>
    </source>
</evidence>
<evidence type="ECO:0000256" key="4">
    <source>
        <dbReference type="ARBA" id="ARBA00022989"/>
    </source>
</evidence>
<dbReference type="InterPro" id="IPR036116">
    <property type="entry name" value="FN3_sf"/>
</dbReference>
<dbReference type="CTD" id="1439"/>
<feature type="chain" id="PRO_5018200351" evidence="10">
    <location>
        <begin position="22"/>
        <end position="678"/>
    </location>
</feature>
<dbReference type="InterPro" id="IPR003961">
    <property type="entry name" value="FN3_dom"/>
</dbReference>
<evidence type="ECO:0000256" key="1">
    <source>
        <dbReference type="ARBA" id="ARBA00004479"/>
    </source>
</evidence>
<keyword evidence="4 9" id="KW-1133">Transmembrane helix</keyword>
<dbReference type="Gene3D" id="2.60.40.10">
    <property type="entry name" value="Immunoglobulins"/>
    <property type="match status" value="4"/>
</dbReference>
<protein>
    <submittedName>
        <fullName evidence="12">Cytokine receptor common subunit beta-like</fullName>
    </submittedName>
</protein>
<feature type="transmembrane region" description="Helical" evidence="9">
    <location>
        <begin position="440"/>
        <end position="459"/>
    </location>
</feature>
<dbReference type="SUPFAM" id="SSF49265">
    <property type="entry name" value="Fibronectin type III"/>
    <property type="match status" value="4"/>
</dbReference>
<evidence type="ECO:0000256" key="8">
    <source>
        <dbReference type="SAM" id="MobiDB-lite"/>
    </source>
</evidence>
<feature type="region of interest" description="Disordered" evidence="8">
    <location>
        <begin position="612"/>
        <end position="668"/>
    </location>
</feature>
<keyword evidence="13" id="KW-1185">Reference proteome</keyword>
<dbReference type="RefSeq" id="XP_024920514.1">
    <property type="nucleotide sequence ID" value="XM_025064746.1"/>
</dbReference>
<evidence type="ECO:0000256" key="3">
    <source>
        <dbReference type="ARBA" id="ARBA00022729"/>
    </source>
</evidence>
<dbReference type="STRING" id="244447.ENSCSEP00000028269"/>
<dbReference type="GO" id="GO:0009897">
    <property type="term" value="C:external side of plasma membrane"/>
    <property type="evidence" value="ECO:0007669"/>
    <property type="project" value="TreeGrafter"/>
</dbReference>
<dbReference type="GeneID" id="103393261"/>